<gene>
    <name evidence="2" type="ORF">KDAU_10410</name>
</gene>
<dbReference type="InterPro" id="IPR001279">
    <property type="entry name" value="Metallo-B-lactamas"/>
</dbReference>
<dbReference type="Gene3D" id="3.60.15.10">
    <property type="entry name" value="Ribonuclease Z/Hydroxyacylglutathione hydrolase-like"/>
    <property type="match status" value="1"/>
</dbReference>
<dbReference type="OrthoDB" id="333278at2"/>
<comment type="caution">
    <text evidence="2">The sequence shown here is derived from an EMBL/GenBank/DDBJ whole genome shotgun (WGS) entry which is preliminary data.</text>
</comment>
<dbReference type="GO" id="GO:0016787">
    <property type="term" value="F:hydrolase activity"/>
    <property type="evidence" value="ECO:0007669"/>
    <property type="project" value="UniProtKB-KW"/>
</dbReference>
<dbReference type="PANTHER" id="PTHR42951">
    <property type="entry name" value="METALLO-BETA-LACTAMASE DOMAIN-CONTAINING"/>
    <property type="match status" value="1"/>
</dbReference>
<keyword evidence="3" id="KW-1185">Reference proteome</keyword>
<proteinExistence type="predicted"/>
<feature type="domain" description="Metallo-beta-lactamase" evidence="1">
    <location>
        <begin position="24"/>
        <end position="223"/>
    </location>
</feature>
<dbReference type="InterPro" id="IPR036866">
    <property type="entry name" value="RibonucZ/Hydroxyglut_hydro"/>
</dbReference>
<evidence type="ECO:0000313" key="2">
    <source>
        <dbReference type="EMBL" id="GCE03712.1"/>
    </source>
</evidence>
<protein>
    <submittedName>
        <fullName evidence="2">MBL fold hydrolase</fullName>
    </submittedName>
</protein>
<reference evidence="3" key="1">
    <citation type="submission" date="2018-12" db="EMBL/GenBank/DDBJ databases">
        <title>Tengunoibacter tsumagoiensis gen. nov., sp. nov., Dictyobacter kobayashii sp. nov., D. alpinus sp. nov., and D. joshuensis sp. nov. and description of Dictyobacteraceae fam. nov. within the order Ktedonobacterales isolated from Tengu-no-mugimeshi.</title>
        <authorList>
            <person name="Wang C.M."/>
            <person name="Zheng Y."/>
            <person name="Sakai Y."/>
            <person name="Toyoda A."/>
            <person name="Minakuchi Y."/>
            <person name="Abe K."/>
            <person name="Yokota A."/>
            <person name="Yabe S."/>
        </authorList>
    </citation>
    <scope>NUCLEOTIDE SEQUENCE [LARGE SCALE GENOMIC DNA]</scope>
    <source>
        <strain evidence="3">S-27</strain>
    </source>
</reference>
<dbReference type="Pfam" id="PF00753">
    <property type="entry name" value="Lactamase_B"/>
    <property type="match status" value="1"/>
</dbReference>
<dbReference type="EMBL" id="BIFQ01000001">
    <property type="protein sequence ID" value="GCE03712.1"/>
    <property type="molecule type" value="Genomic_DNA"/>
</dbReference>
<dbReference type="SUPFAM" id="SSF56281">
    <property type="entry name" value="Metallo-hydrolase/oxidoreductase"/>
    <property type="match status" value="1"/>
</dbReference>
<organism evidence="2 3">
    <name type="scientific">Dictyobacter aurantiacus</name>
    <dbReference type="NCBI Taxonomy" id="1936993"/>
    <lineage>
        <taxon>Bacteria</taxon>
        <taxon>Bacillati</taxon>
        <taxon>Chloroflexota</taxon>
        <taxon>Ktedonobacteria</taxon>
        <taxon>Ktedonobacterales</taxon>
        <taxon>Dictyobacteraceae</taxon>
        <taxon>Dictyobacter</taxon>
    </lineage>
</organism>
<dbReference type="Proteomes" id="UP000287224">
    <property type="component" value="Unassembled WGS sequence"/>
</dbReference>
<accession>A0A401ZA47</accession>
<evidence type="ECO:0000313" key="3">
    <source>
        <dbReference type="Proteomes" id="UP000287224"/>
    </source>
</evidence>
<dbReference type="CDD" id="cd07726">
    <property type="entry name" value="ST1585-like_MBL-fold"/>
    <property type="match status" value="1"/>
</dbReference>
<dbReference type="AlphaFoldDB" id="A0A401ZA47"/>
<dbReference type="InterPro" id="IPR050855">
    <property type="entry name" value="NDM-1-like"/>
</dbReference>
<name>A0A401ZA47_9CHLR</name>
<dbReference type="RefSeq" id="WP_160145648.1">
    <property type="nucleotide sequence ID" value="NZ_BIFQ01000001.1"/>
</dbReference>
<evidence type="ECO:0000259" key="1">
    <source>
        <dbReference type="SMART" id="SM00849"/>
    </source>
</evidence>
<dbReference type="InterPro" id="IPR037482">
    <property type="entry name" value="ST1585_MBL-fold"/>
</dbReference>
<dbReference type="PANTHER" id="PTHR42951:SF22">
    <property type="entry name" value="METALLO BETA-LACTAMASE SUPERFAMILY LIPOPROTEIN"/>
    <property type="match status" value="1"/>
</dbReference>
<keyword evidence="2" id="KW-0378">Hydrolase</keyword>
<dbReference type="SMART" id="SM00849">
    <property type="entry name" value="Lactamase_B"/>
    <property type="match status" value="1"/>
</dbReference>
<sequence>MATVSKYSPGLWHISLPFQGESEVIGTYILAGQDEVALIDPGPETTIEALLASLKEADFNPQAITHILVTHIHLDHSGGVGTLLHHMPDAKVLVYSKGAPHLQDPAKLITSASRVYKERMQELWGKVEAVPAENIQTIDGGDILNIAGRRLEVHYTPGHASHHVVFYDVHTGELFAGDAAGVHLPGIDYVRPPTPPPDVDIEAWSATIDLLKKLRPDVLYLAHFGPVRDTIPHLERLRAQLFAWGDIVLEAMQAGKSEDEIIQILMDKTMPELKRKGANDEVMKRYDLATNYPMTAQGYIRYWRKKHPERF</sequence>